<dbReference type="Proteomes" id="UP000830055">
    <property type="component" value="Chromosome"/>
</dbReference>
<accession>A0ABM7W4F8</accession>
<evidence type="ECO:0000313" key="2">
    <source>
        <dbReference type="Proteomes" id="UP000830055"/>
    </source>
</evidence>
<sequence length="56" mass="6228">MAVIAAEATVARRSKANRRGALLLSARWTQNGLSIHPPRLRENRFPETLVTSNDVD</sequence>
<evidence type="ECO:0000313" key="1">
    <source>
        <dbReference type="EMBL" id="BDD85808.1"/>
    </source>
</evidence>
<protein>
    <submittedName>
        <fullName evidence="1">Uncharacterized protein</fullName>
    </submittedName>
</protein>
<name>A0ABM7W4F8_9BACT</name>
<reference evidence="1 2" key="1">
    <citation type="submission" date="2022-01" db="EMBL/GenBank/DDBJ databases">
        <title>Desulfofustis limnae sp. nov., a novel mesophilic sulfate-reducing bacterium isolated from marsh soil.</title>
        <authorList>
            <person name="Watanabe M."/>
            <person name="Takahashi A."/>
            <person name="Kojima H."/>
            <person name="Fukui M."/>
        </authorList>
    </citation>
    <scope>NUCLEOTIDE SEQUENCE [LARGE SCALE GENOMIC DNA]</scope>
    <source>
        <strain evidence="1 2">PPLL</strain>
    </source>
</reference>
<dbReference type="EMBL" id="AP025516">
    <property type="protein sequence ID" value="BDD85808.1"/>
    <property type="molecule type" value="Genomic_DNA"/>
</dbReference>
<keyword evidence="2" id="KW-1185">Reference proteome</keyword>
<proteinExistence type="predicted"/>
<gene>
    <name evidence="1" type="ORF">DPPLL_01730</name>
</gene>
<organism evidence="1 2">
    <name type="scientific">Desulfofustis limnaeus</name>
    <dbReference type="NCBI Taxonomy" id="2740163"/>
    <lineage>
        <taxon>Bacteria</taxon>
        <taxon>Pseudomonadati</taxon>
        <taxon>Thermodesulfobacteriota</taxon>
        <taxon>Desulfobulbia</taxon>
        <taxon>Desulfobulbales</taxon>
        <taxon>Desulfocapsaceae</taxon>
        <taxon>Desulfofustis</taxon>
    </lineage>
</organism>